<dbReference type="PANTHER" id="PTHR10381">
    <property type="entry name" value="ATP-DEPENDENT CLP PROTEASE PROTEOLYTIC SUBUNIT"/>
    <property type="match status" value="1"/>
</dbReference>
<dbReference type="GO" id="GO:0006515">
    <property type="term" value="P:protein quality control for misfolded or incompletely synthesized proteins"/>
    <property type="evidence" value="ECO:0007669"/>
    <property type="project" value="TreeGrafter"/>
</dbReference>
<sequence>MYRHNSPAARFSNRVLLTCAQAGLPQTLDMRPRAASDQPAVICLYDEIGLWGVTAQDFTQILVSVGPGPIELHINSPGGDVFDGLAIYSALQAHNGPVSVVVDGLAASAASFIALAGDTISMAPNAFLMIHNAWGVVVGNQNDMTETAAVLAKIDAQLANLYAGKTGQTVPAIADMMNAETWFTAQEAKETGFIDSITDASQNKAQMQLKAGMFTKQPTAQQKPQNTLSVPDIAARRRIVQLAEAEN</sequence>
<dbReference type="PRINTS" id="PR00127">
    <property type="entry name" value="CLPPROTEASEP"/>
</dbReference>
<evidence type="ECO:0000313" key="8">
    <source>
        <dbReference type="Proteomes" id="UP000093796"/>
    </source>
</evidence>
<keyword evidence="4 7" id="KW-0378">Hydrolase</keyword>
<keyword evidence="3" id="KW-0645">Protease</keyword>
<dbReference type="PATRIC" id="fig|438.15.peg.2566"/>
<evidence type="ECO:0000256" key="6">
    <source>
        <dbReference type="RuleBase" id="RU003567"/>
    </source>
</evidence>
<dbReference type="eggNOG" id="COG0740">
    <property type="taxonomic scope" value="Bacteria"/>
</dbReference>
<accession>A0A1A0D359</accession>
<dbReference type="GO" id="GO:0004252">
    <property type="term" value="F:serine-type endopeptidase activity"/>
    <property type="evidence" value="ECO:0007669"/>
    <property type="project" value="InterPro"/>
</dbReference>
<reference evidence="7 8" key="1">
    <citation type="submission" date="2016-05" db="EMBL/GenBank/DDBJ databases">
        <title>Genome sequencing of Acetobacter pasteurianus strain SRCM100623.</title>
        <authorList>
            <person name="Song Y.R."/>
        </authorList>
    </citation>
    <scope>NUCLEOTIDE SEQUENCE [LARGE SCALE GENOMIC DNA]</scope>
    <source>
        <strain evidence="7 8">SRCM100623</strain>
    </source>
</reference>
<comment type="caution">
    <text evidence="7">The sequence shown here is derived from an EMBL/GenBank/DDBJ whole genome shotgun (WGS) entry which is preliminary data.</text>
</comment>
<dbReference type="GO" id="GO:0009368">
    <property type="term" value="C:endopeptidase Clp complex"/>
    <property type="evidence" value="ECO:0007669"/>
    <property type="project" value="TreeGrafter"/>
</dbReference>
<dbReference type="GO" id="GO:0004176">
    <property type="term" value="F:ATP-dependent peptidase activity"/>
    <property type="evidence" value="ECO:0007669"/>
    <property type="project" value="InterPro"/>
</dbReference>
<evidence type="ECO:0000256" key="4">
    <source>
        <dbReference type="ARBA" id="ARBA00022801"/>
    </source>
</evidence>
<dbReference type="OrthoDB" id="9806592at2"/>
<dbReference type="InterPro" id="IPR023562">
    <property type="entry name" value="ClpP/TepA"/>
</dbReference>
<evidence type="ECO:0000256" key="2">
    <source>
        <dbReference type="ARBA" id="ARBA00022490"/>
    </source>
</evidence>
<dbReference type="InterPro" id="IPR029045">
    <property type="entry name" value="ClpP/crotonase-like_dom_sf"/>
</dbReference>
<dbReference type="CDD" id="cd07016">
    <property type="entry name" value="S14_ClpP_1"/>
    <property type="match status" value="1"/>
</dbReference>
<dbReference type="EMBL" id="LYUD01000124">
    <property type="protein sequence ID" value="OAZ69017.1"/>
    <property type="molecule type" value="Genomic_DNA"/>
</dbReference>
<dbReference type="AlphaFoldDB" id="A0A1A0D359"/>
<comment type="similarity">
    <text evidence="1 6">Belongs to the peptidase S14 family.</text>
</comment>
<evidence type="ECO:0000256" key="5">
    <source>
        <dbReference type="ARBA" id="ARBA00022825"/>
    </source>
</evidence>
<dbReference type="Proteomes" id="UP000093796">
    <property type="component" value="Unassembled WGS sequence"/>
</dbReference>
<dbReference type="InterPro" id="IPR001907">
    <property type="entry name" value="ClpP"/>
</dbReference>
<evidence type="ECO:0000256" key="3">
    <source>
        <dbReference type="ARBA" id="ARBA00022670"/>
    </source>
</evidence>
<organism evidence="7 8">
    <name type="scientific">Acetobacter pasteurianus</name>
    <name type="common">Acetobacter turbidans</name>
    <dbReference type="NCBI Taxonomy" id="438"/>
    <lineage>
        <taxon>Bacteria</taxon>
        <taxon>Pseudomonadati</taxon>
        <taxon>Pseudomonadota</taxon>
        <taxon>Alphaproteobacteria</taxon>
        <taxon>Acetobacterales</taxon>
        <taxon>Acetobacteraceae</taxon>
        <taxon>Acetobacter</taxon>
    </lineage>
</organism>
<dbReference type="Pfam" id="PF00574">
    <property type="entry name" value="CLP_protease"/>
    <property type="match status" value="1"/>
</dbReference>
<gene>
    <name evidence="7" type="ORF">SRCM100623_02323</name>
</gene>
<dbReference type="Gene3D" id="3.90.226.10">
    <property type="entry name" value="2-enoyl-CoA Hydratase, Chain A, domain 1"/>
    <property type="match status" value="1"/>
</dbReference>
<dbReference type="NCBIfam" id="NF045542">
    <property type="entry name" value="Clp_rel_HeadMat"/>
    <property type="match status" value="1"/>
</dbReference>
<dbReference type="PANTHER" id="PTHR10381:SF70">
    <property type="entry name" value="ATP-DEPENDENT CLP PROTEASE PROTEOLYTIC SUBUNIT"/>
    <property type="match status" value="1"/>
</dbReference>
<evidence type="ECO:0000313" key="7">
    <source>
        <dbReference type="EMBL" id="OAZ69017.1"/>
    </source>
</evidence>
<name>A0A1A0D359_ACEPA</name>
<keyword evidence="2" id="KW-0963">Cytoplasm</keyword>
<protein>
    <recommendedName>
        <fullName evidence="6">ATP-dependent Clp protease proteolytic subunit</fullName>
    </recommendedName>
</protein>
<dbReference type="SUPFAM" id="SSF52096">
    <property type="entry name" value="ClpP/crotonase"/>
    <property type="match status" value="1"/>
</dbReference>
<proteinExistence type="inferred from homology"/>
<dbReference type="RefSeq" id="WP_064776331.1">
    <property type="nucleotide sequence ID" value="NZ_LYUD01000124.1"/>
</dbReference>
<keyword evidence="5" id="KW-0720">Serine protease</keyword>
<evidence type="ECO:0000256" key="1">
    <source>
        <dbReference type="ARBA" id="ARBA00007039"/>
    </source>
</evidence>
<dbReference type="GO" id="GO:0051117">
    <property type="term" value="F:ATPase binding"/>
    <property type="evidence" value="ECO:0007669"/>
    <property type="project" value="TreeGrafter"/>
</dbReference>